<proteinExistence type="predicted"/>
<evidence type="ECO:0000313" key="2">
    <source>
        <dbReference type="Proteomes" id="UP000009049"/>
    </source>
</evidence>
<protein>
    <recommendedName>
        <fullName evidence="3">DUF1059 domain-containing protein</fullName>
    </recommendedName>
</protein>
<organism evidence="1 2">
    <name type="scientific">Robiginitalea biformata (strain ATCC BAA-864 / DSM 15991 / KCTC 12146 / HTCC2501)</name>
    <dbReference type="NCBI Taxonomy" id="313596"/>
    <lineage>
        <taxon>Bacteria</taxon>
        <taxon>Pseudomonadati</taxon>
        <taxon>Bacteroidota</taxon>
        <taxon>Flavobacteriia</taxon>
        <taxon>Flavobacteriales</taxon>
        <taxon>Flavobacteriaceae</taxon>
        <taxon>Robiginitalea</taxon>
    </lineage>
</organism>
<dbReference type="KEGG" id="rbi:RB2501_12237"/>
<dbReference type="PROSITE" id="PS51257">
    <property type="entry name" value="PROKAR_LIPOPROTEIN"/>
    <property type="match status" value="1"/>
</dbReference>
<dbReference type="AlphaFoldDB" id="A4CN54"/>
<gene>
    <name evidence="1" type="ordered locus">RB2501_12237</name>
</gene>
<accession>A4CN54</accession>
<dbReference type="eggNOG" id="ENOG503346Y">
    <property type="taxonomic scope" value="Bacteria"/>
</dbReference>
<sequence>MFMKSMTCNQLGGACDKVFRAETFEEISEMSKKHGMKMFQKGDKPHLKAMENMKKQMKSPEDMKHWFEQKRKEFEALPNN</sequence>
<dbReference type="Proteomes" id="UP000009049">
    <property type="component" value="Chromosome"/>
</dbReference>
<dbReference type="HOGENOM" id="CLU_2618453_0_0_10"/>
<name>A4CN54_ROBBH</name>
<keyword evidence="2" id="KW-1185">Reference proteome</keyword>
<evidence type="ECO:0000313" key="1">
    <source>
        <dbReference type="EMBL" id="EAR15096.1"/>
    </source>
</evidence>
<dbReference type="EMBL" id="CP001712">
    <property type="protein sequence ID" value="EAR15096.1"/>
    <property type="molecule type" value="Genomic_DNA"/>
</dbReference>
<dbReference type="STRING" id="313596.RB2501_12237"/>
<reference evidence="1 2" key="1">
    <citation type="journal article" date="2009" name="J. Bacteriol.">
        <title>Complete genome sequence of Robiginitalea biformata HTCC2501.</title>
        <authorList>
            <person name="Oh H.M."/>
            <person name="Giovannoni S.J."/>
            <person name="Lee K."/>
            <person name="Ferriera S."/>
            <person name="Johnson J."/>
            <person name="Cho J.C."/>
        </authorList>
    </citation>
    <scope>NUCLEOTIDE SEQUENCE [LARGE SCALE GENOMIC DNA]</scope>
    <source>
        <strain evidence="2">ATCC BAA-864 / HTCC2501 / KCTC 12146</strain>
    </source>
</reference>
<evidence type="ECO:0008006" key="3">
    <source>
        <dbReference type="Google" id="ProtNLM"/>
    </source>
</evidence>